<dbReference type="OrthoDB" id="45365at2759"/>
<dbReference type="InterPro" id="IPR011043">
    <property type="entry name" value="Gal_Oxase/kelch_b-propeller"/>
</dbReference>
<dbReference type="PROSITE" id="PS50011">
    <property type="entry name" value="PROTEIN_KINASE_DOM"/>
    <property type="match status" value="1"/>
</dbReference>
<dbReference type="GO" id="GO:0005524">
    <property type="term" value="F:ATP binding"/>
    <property type="evidence" value="ECO:0007669"/>
    <property type="project" value="InterPro"/>
</dbReference>
<keyword evidence="2" id="KW-1133">Transmembrane helix</keyword>
<evidence type="ECO:0000256" key="1">
    <source>
        <dbReference type="SAM" id="MobiDB-lite"/>
    </source>
</evidence>
<comment type="caution">
    <text evidence="4">The sequence shown here is derived from an EMBL/GenBank/DDBJ whole genome shotgun (WGS) entry which is preliminary data.</text>
</comment>
<dbReference type="InterPro" id="IPR015915">
    <property type="entry name" value="Kelch-typ_b-propeller"/>
</dbReference>
<dbReference type="InterPro" id="IPR000719">
    <property type="entry name" value="Prot_kinase_dom"/>
</dbReference>
<gene>
    <name evidence="4" type="ORF">AMORRO_LOCUS70</name>
</gene>
<keyword evidence="2" id="KW-0812">Transmembrane</keyword>
<dbReference type="PANTHER" id="PTHR44167">
    <property type="entry name" value="OVARIAN-SPECIFIC SERINE/THREONINE-PROTEIN KINASE LOK-RELATED"/>
    <property type="match status" value="1"/>
</dbReference>
<dbReference type="SMART" id="SM00220">
    <property type="entry name" value="S_TKc"/>
    <property type="match status" value="1"/>
</dbReference>
<accession>A0A9N8YM07</accession>
<evidence type="ECO:0000313" key="4">
    <source>
        <dbReference type="EMBL" id="CAG8438150.1"/>
    </source>
</evidence>
<dbReference type="EMBL" id="CAJVPV010000013">
    <property type="protein sequence ID" value="CAG8438150.1"/>
    <property type="molecule type" value="Genomic_DNA"/>
</dbReference>
<protein>
    <submittedName>
        <fullName evidence="4">2509_t:CDS:1</fullName>
    </submittedName>
</protein>
<dbReference type="SUPFAM" id="SSF56112">
    <property type="entry name" value="Protein kinase-like (PK-like)"/>
    <property type="match status" value="1"/>
</dbReference>
<evidence type="ECO:0000259" key="3">
    <source>
        <dbReference type="PROSITE" id="PS50011"/>
    </source>
</evidence>
<evidence type="ECO:0000256" key="2">
    <source>
        <dbReference type="SAM" id="Phobius"/>
    </source>
</evidence>
<dbReference type="Gene3D" id="1.10.510.10">
    <property type="entry name" value="Transferase(Phosphotransferase) domain 1"/>
    <property type="match status" value="1"/>
</dbReference>
<sequence length="1048" mass="115777">MNSRLTTIILESKISILYIISLLLFFSTVAQQATIDPSPGPRDSPCLAAYGDKIYVFGGAGDDVRHSWFSYVQAPFNTQSLKWVALPTTGAHNVSSRPACGVTSAGVLLVTGGGSGDANYQGIQAFDLTKGTSGQWYTPKTSNLDTVKYLTYVNSHRLVIFKTSFGDEVLFQFGGSPANDTYLLHIGNMTWETIPKGPTTPPPNGLFGIGYSKDNVYIVGGSSDFNGGVFDAVWGFNVPTRQWFDPQATMSTGWYDGHLGKLNDTFYITSSASDTLKSSMRVWTLSNNSFYTYVNGSMSTLSHEYYASTQLPGCDALVTYGGSTINSSAQGDTNYYMGNTADLLIFNMTQKAWVTTYNYVTNAPMDKFVGGPLAPNQADPFLVKPSSTSTTNPSGTSKTAQSGTSDGDDPAKSSSSIIYIGIAVAVIIVLVIGVCIGIFFYRRKKSKAQPLNDKDHLNVDPNLQLYPSKYDSASDKTNDSQNAVLYSNSLNSSSVTLTTQSGAPHPMRMHAPLPGSRLKDEIFGRHKVTAMIYNQPDVVLAEPSAPSGTIILQRYRLSGNSAYGGNNMIRQAIDEQTDDQVAVKFFQKFESFEREVVMLKYLRSRHVGELLALYEFQPKQNWPYAVILDYYPQSMDKLILTKLSNMDVLYVKLLIKSITQAVHYLHTHKIAHLDIKPSNFVHEKSDITSWRLVDFEAARFAGEELVDDCSPLYCSPEVLNAAKTNQSIVASTSMDVWSLGCMIFELYTHTPLFYSEEEANDKLTKSFAKGELVDFPLNKISDPQARNMLEKMLAVNPSKRISCEQILRSALLNSGLDTKQLSSLQNESTNKIITAVNQNTNTILSTLQETTNLILSHIDAVMNSITDTMDASIPRLYILLPGQDSHTIFKPHTWGRNTFVLHLLCEGLKYDNRGAHCTSHKGYEIHDPKPLLAKAGPYLSIMATVITAGVGLLTNSSMSSNVSDIICKVSTRPTEYFKQLTQVLDVEITNTTHARDIERVKNDPIGRMKVVQGAALRELEVFLKENDKSMELGGLTRVIMKDGRWRWH</sequence>
<feature type="compositionally biased region" description="Low complexity" evidence="1">
    <location>
        <begin position="384"/>
        <end position="399"/>
    </location>
</feature>
<dbReference type="SUPFAM" id="SSF50965">
    <property type="entry name" value="Galactose oxidase, central domain"/>
    <property type="match status" value="1"/>
</dbReference>
<dbReference type="AlphaFoldDB" id="A0A9N8YM07"/>
<proteinExistence type="predicted"/>
<dbReference type="Pfam" id="PF00069">
    <property type="entry name" value="Pkinase"/>
    <property type="match status" value="1"/>
</dbReference>
<feature type="transmembrane region" description="Helical" evidence="2">
    <location>
        <begin position="417"/>
        <end position="441"/>
    </location>
</feature>
<name>A0A9N8YM07_9GLOM</name>
<dbReference type="PANTHER" id="PTHR44167:SF24">
    <property type="entry name" value="SERINE_THREONINE-PROTEIN KINASE CHK2"/>
    <property type="match status" value="1"/>
</dbReference>
<dbReference type="Proteomes" id="UP000789342">
    <property type="component" value="Unassembled WGS sequence"/>
</dbReference>
<keyword evidence="5" id="KW-1185">Reference proteome</keyword>
<reference evidence="4" key="1">
    <citation type="submission" date="2021-06" db="EMBL/GenBank/DDBJ databases">
        <authorList>
            <person name="Kallberg Y."/>
            <person name="Tangrot J."/>
            <person name="Rosling A."/>
        </authorList>
    </citation>
    <scope>NUCLEOTIDE SEQUENCE</scope>
    <source>
        <strain evidence="4">CL551</strain>
    </source>
</reference>
<feature type="domain" description="Protein kinase" evidence="3">
    <location>
        <begin position="555"/>
        <end position="812"/>
    </location>
</feature>
<dbReference type="GO" id="GO:0004674">
    <property type="term" value="F:protein serine/threonine kinase activity"/>
    <property type="evidence" value="ECO:0007669"/>
    <property type="project" value="TreeGrafter"/>
</dbReference>
<feature type="region of interest" description="Disordered" evidence="1">
    <location>
        <begin position="380"/>
        <end position="411"/>
    </location>
</feature>
<dbReference type="InterPro" id="IPR011009">
    <property type="entry name" value="Kinase-like_dom_sf"/>
</dbReference>
<organism evidence="4 5">
    <name type="scientific">Acaulospora morrowiae</name>
    <dbReference type="NCBI Taxonomy" id="94023"/>
    <lineage>
        <taxon>Eukaryota</taxon>
        <taxon>Fungi</taxon>
        <taxon>Fungi incertae sedis</taxon>
        <taxon>Mucoromycota</taxon>
        <taxon>Glomeromycotina</taxon>
        <taxon>Glomeromycetes</taxon>
        <taxon>Diversisporales</taxon>
        <taxon>Acaulosporaceae</taxon>
        <taxon>Acaulospora</taxon>
    </lineage>
</organism>
<dbReference type="GO" id="GO:0005634">
    <property type="term" value="C:nucleus"/>
    <property type="evidence" value="ECO:0007669"/>
    <property type="project" value="TreeGrafter"/>
</dbReference>
<dbReference type="Gene3D" id="2.120.10.80">
    <property type="entry name" value="Kelch-type beta propeller"/>
    <property type="match status" value="2"/>
</dbReference>
<dbReference type="GO" id="GO:0044773">
    <property type="term" value="P:mitotic DNA damage checkpoint signaling"/>
    <property type="evidence" value="ECO:0007669"/>
    <property type="project" value="TreeGrafter"/>
</dbReference>
<keyword evidence="2" id="KW-0472">Membrane</keyword>
<evidence type="ECO:0000313" key="5">
    <source>
        <dbReference type="Proteomes" id="UP000789342"/>
    </source>
</evidence>